<reference evidence="2" key="2">
    <citation type="submission" date="2013-07" db="EMBL/GenBank/DDBJ databases">
        <authorList>
            <person name="Morais-Silva F.O."/>
            <person name="Rezende A.M."/>
            <person name="Pimentel C."/>
            <person name="Resende D.M."/>
            <person name="Santos C.I."/>
            <person name="Clemente C."/>
            <person name="de Oliveira L.M."/>
            <person name="da Silva S.M."/>
            <person name="Costa D.A."/>
            <person name="Varela-Raposo A."/>
            <person name="Horacio E.C.A."/>
            <person name="Matos M."/>
            <person name="Flores O."/>
            <person name="Ruiz J.C."/>
            <person name="Rodrigues-Pousada C."/>
        </authorList>
    </citation>
    <scope>NUCLEOTIDE SEQUENCE [LARGE SCALE GENOMIC DNA]</scope>
    <source>
        <strain evidence="2">ATCC 19364 / DSM 1382 / NCIMB 9332 / VKM B-1759</strain>
    </source>
</reference>
<evidence type="ECO:0000313" key="2">
    <source>
        <dbReference type="Proteomes" id="UP000016587"/>
    </source>
</evidence>
<keyword evidence="2" id="KW-1185">Reference proteome</keyword>
<dbReference type="Proteomes" id="UP000016587">
    <property type="component" value="Chromosome"/>
</dbReference>
<gene>
    <name evidence="1" type="ORF">DGI_2123</name>
</gene>
<proteinExistence type="predicted"/>
<sequence length="138" mass="15832">MSWNFAIPRPAQYWAVTVLLAGIVVAGALGTPEIAQRLIPEMYFDNQLFWTGRQMVYAERDTVYTSSSQAFLEEMLHQPQPMVLHNDGSLKTAMRKMVARKQRAVEKANLLRFKFERLQRQYALTMGTARDPQPVEGL</sequence>
<reference evidence="1 2" key="1">
    <citation type="journal article" date="2013" name="J. Bacteriol.">
        <title>Roles of HynAB and Ech, the only two hydrogenases found in the model sulfate reducer Desulfovibrio gigas.</title>
        <authorList>
            <person name="Morais-Silva F.O."/>
            <person name="Santos C.I."/>
            <person name="Rodrigues R."/>
            <person name="Pereira I.A."/>
            <person name="Rodrigues-Pousada C."/>
        </authorList>
    </citation>
    <scope>NUCLEOTIDE SEQUENCE [LARGE SCALE GENOMIC DNA]</scope>
    <source>
        <strain evidence="2">ATCC 19364 / DSM 1382 / NCIMB 9332 / VKM B-1759</strain>
    </source>
</reference>
<protein>
    <submittedName>
        <fullName evidence="1">Uncharacterized protein</fullName>
    </submittedName>
</protein>
<dbReference type="AlphaFoldDB" id="T2GD89"/>
<organism evidence="1 2">
    <name type="scientific">Megalodesulfovibrio gigas (strain ATCC 19364 / DSM 1382 / NCIMB 9332 / VKM B-1759)</name>
    <name type="common">Desulfovibrio gigas</name>
    <dbReference type="NCBI Taxonomy" id="1121448"/>
    <lineage>
        <taxon>Bacteria</taxon>
        <taxon>Pseudomonadati</taxon>
        <taxon>Thermodesulfobacteriota</taxon>
        <taxon>Desulfovibrionia</taxon>
        <taxon>Desulfovibrionales</taxon>
        <taxon>Desulfovibrionaceae</taxon>
        <taxon>Megalodesulfovibrio</taxon>
    </lineage>
</organism>
<dbReference type="PATRIC" id="fig|1121448.10.peg.2079"/>
<accession>T2GD89</accession>
<evidence type="ECO:0000313" key="1">
    <source>
        <dbReference type="EMBL" id="AGW13887.1"/>
    </source>
</evidence>
<dbReference type="RefSeq" id="WP_021760807.1">
    <property type="nucleotide sequence ID" value="NC_022444.1"/>
</dbReference>
<dbReference type="HOGENOM" id="CLU_1851921_0_0_7"/>
<dbReference type="STRING" id="1121448.DGI_2123"/>
<dbReference type="KEGG" id="dgg:DGI_2123"/>
<dbReference type="EMBL" id="CP006585">
    <property type="protein sequence ID" value="AGW13887.1"/>
    <property type="molecule type" value="Genomic_DNA"/>
</dbReference>
<name>T2GD89_MEGG1</name>